<dbReference type="Gene3D" id="1.20.120.450">
    <property type="entry name" value="dinb family like domain"/>
    <property type="match status" value="1"/>
</dbReference>
<evidence type="ECO:0000259" key="1">
    <source>
        <dbReference type="Pfam" id="PF07398"/>
    </source>
</evidence>
<evidence type="ECO:0000313" key="3">
    <source>
        <dbReference type="EMBL" id="MBC6465526.1"/>
    </source>
</evidence>
<name>A0ABR7LKX8_9ACTN</name>
<dbReference type="SUPFAM" id="SSF109854">
    <property type="entry name" value="DinB/YfiT-like putative metalloenzymes"/>
    <property type="match status" value="1"/>
</dbReference>
<reference evidence="3 4" key="1">
    <citation type="submission" date="2020-06" db="EMBL/GenBank/DDBJ databases">
        <title>Actinomadura xiongansis sp. nov., isolated from soil of Baiyangdian.</title>
        <authorList>
            <person name="Zhang X."/>
        </authorList>
    </citation>
    <scope>NUCLEOTIDE SEQUENCE [LARGE SCALE GENOMIC DNA]</scope>
    <source>
        <strain evidence="3 4">HBUM206468</strain>
    </source>
</reference>
<proteinExistence type="predicted"/>
<dbReference type="Pfam" id="PF11716">
    <property type="entry name" value="MDMPI_N"/>
    <property type="match status" value="1"/>
</dbReference>
<protein>
    <submittedName>
        <fullName evidence="3">Maleylpyruvate isomerase family mycothiol-dependent enzyme</fullName>
    </submittedName>
</protein>
<dbReference type="SUPFAM" id="SSF55718">
    <property type="entry name" value="SCP-like"/>
    <property type="match status" value="1"/>
</dbReference>
<dbReference type="NCBIfam" id="TIGR03083">
    <property type="entry name" value="maleylpyruvate isomerase family mycothiol-dependent enzyme"/>
    <property type="match status" value="1"/>
</dbReference>
<dbReference type="InterPro" id="IPR017517">
    <property type="entry name" value="Maleyloyr_isom"/>
</dbReference>
<gene>
    <name evidence="3" type="ORF">HKK74_08470</name>
</gene>
<sequence length="229" mass="24735">MREGTGHFLAHLDALADADLAAPTALPGWSRGHLVAHVGYNARALGRLVHWARTGERTPMYASTFARDAEIAEGAGRPAPELRAFVRQTAEELWSALAGLSGDQWRAEVVTAQGRTVPATQIVWMRCREVWVHAVDLGDGATFGVFPPELVDRLLTDVTAAWTQRGQEPALILAPEDRRRTWSVELTDRPGSEVTGTAAALCAWITGRGAHGVRTADPGAPLPVPGRWL</sequence>
<dbReference type="Pfam" id="PF07398">
    <property type="entry name" value="MDMPI_C"/>
    <property type="match status" value="1"/>
</dbReference>
<dbReference type="InterPro" id="IPR010872">
    <property type="entry name" value="MDMPI_C-term_domain"/>
</dbReference>
<feature type="domain" description="MDMPI C-terminal" evidence="1">
    <location>
        <begin position="147"/>
        <end position="220"/>
    </location>
</feature>
<feature type="domain" description="Mycothiol-dependent maleylpyruvate isomerase metal-binding" evidence="2">
    <location>
        <begin position="2"/>
        <end position="137"/>
    </location>
</feature>
<comment type="caution">
    <text evidence="3">The sequence shown here is derived from an EMBL/GenBank/DDBJ whole genome shotgun (WGS) entry which is preliminary data.</text>
</comment>
<dbReference type="Gene3D" id="3.30.1050.20">
    <property type="match status" value="1"/>
</dbReference>
<dbReference type="GO" id="GO:0016853">
    <property type="term" value="F:isomerase activity"/>
    <property type="evidence" value="ECO:0007669"/>
    <property type="project" value="UniProtKB-KW"/>
</dbReference>
<keyword evidence="4" id="KW-1185">Reference proteome</keyword>
<dbReference type="InterPro" id="IPR024344">
    <property type="entry name" value="MDMPI_metal-binding"/>
</dbReference>
<dbReference type="Proteomes" id="UP000805614">
    <property type="component" value="Unassembled WGS sequence"/>
</dbReference>
<dbReference type="InterPro" id="IPR034660">
    <property type="entry name" value="DinB/YfiT-like"/>
</dbReference>
<evidence type="ECO:0000313" key="4">
    <source>
        <dbReference type="Proteomes" id="UP000805614"/>
    </source>
</evidence>
<dbReference type="EMBL" id="JABVEC010000004">
    <property type="protein sequence ID" value="MBC6465526.1"/>
    <property type="molecule type" value="Genomic_DNA"/>
</dbReference>
<accession>A0ABR7LKX8</accession>
<keyword evidence="3" id="KW-0413">Isomerase</keyword>
<dbReference type="InterPro" id="IPR036527">
    <property type="entry name" value="SCP2_sterol-bd_dom_sf"/>
</dbReference>
<evidence type="ECO:0000259" key="2">
    <source>
        <dbReference type="Pfam" id="PF11716"/>
    </source>
</evidence>
<organism evidence="3 4">
    <name type="scientific">Actinomadura alba</name>
    <dbReference type="NCBI Taxonomy" id="406431"/>
    <lineage>
        <taxon>Bacteria</taxon>
        <taxon>Bacillati</taxon>
        <taxon>Actinomycetota</taxon>
        <taxon>Actinomycetes</taxon>
        <taxon>Streptosporangiales</taxon>
        <taxon>Thermomonosporaceae</taxon>
        <taxon>Actinomadura</taxon>
    </lineage>
</organism>